<proteinExistence type="predicted"/>
<dbReference type="EMBL" id="BOMB01000001">
    <property type="protein sequence ID" value="GID09551.1"/>
    <property type="molecule type" value="Genomic_DNA"/>
</dbReference>
<name>A0A8J3ITC4_9ACTN</name>
<dbReference type="InterPro" id="IPR036291">
    <property type="entry name" value="NAD(P)-bd_dom_sf"/>
</dbReference>
<protein>
    <submittedName>
        <fullName evidence="2">NmrA family transcriptional regulator</fullName>
    </submittedName>
</protein>
<dbReference type="Gene3D" id="3.90.25.10">
    <property type="entry name" value="UDP-galactose 4-epimerase, domain 1"/>
    <property type="match status" value="1"/>
</dbReference>
<evidence type="ECO:0000313" key="2">
    <source>
        <dbReference type="EMBL" id="GID09551.1"/>
    </source>
</evidence>
<gene>
    <name evidence="2" type="ORF">Aru02nite_04400</name>
</gene>
<dbReference type="Pfam" id="PF05368">
    <property type="entry name" value="NmrA"/>
    <property type="match status" value="1"/>
</dbReference>
<organism evidence="2 3">
    <name type="scientific">Actinocatenispora rupis</name>
    <dbReference type="NCBI Taxonomy" id="519421"/>
    <lineage>
        <taxon>Bacteria</taxon>
        <taxon>Bacillati</taxon>
        <taxon>Actinomycetota</taxon>
        <taxon>Actinomycetes</taxon>
        <taxon>Micromonosporales</taxon>
        <taxon>Micromonosporaceae</taxon>
        <taxon>Actinocatenispora</taxon>
    </lineage>
</organism>
<dbReference type="InterPro" id="IPR051604">
    <property type="entry name" value="Ergot_Alk_Oxidoreductase"/>
</dbReference>
<dbReference type="AlphaFoldDB" id="A0A8J3ITC4"/>
<dbReference type="Proteomes" id="UP000612808">
    <property type="component" value="Unassembled WGS sequence"/>
</dbReference>
<evidence type="ECO:0000313" key="3">
    <source>
        <dbReference type="Proteomes" id="UP000612808"/>
    </source>
</evidence>
<dbReference type="SUPFAM" id="SSF51735">
    <property type="entry name" value="NAD(P)-binding Rossmann-fold domains"/>
    <property type="match status" value="1"/>
</dbReference>
<accession>A0A8J3ITC4</accession>
<sequence length="233" mass="25530">MAGDFDRPAGLAPALRGVDRMHLVAMGGALRYGAEILAAAADAGVRRVTHLGHDDPSRGDDDPMERDHRVLHRAIERSGLEFTHVFPGEFMGNTREWAASVRAESVVRAPFGGWRSALVHEDDIAAVLAAALTADGHEGVTYRPTGPVPVTRREVVRALGAALGREVRFVELTPEQARAHWAGTYPAEVVEWFLEMGNHLDGNAWVSPDVERVTGRPGRTYEEWAVTHADEFR</sequence>
<comment type="caution">
    <text evidence="2">The sequence shown here is derived from an EMBL/GenBank/DDBJ whole genome shotgun (WGS) entry which is preliminary data.</text>
</comment>
<dbReference type="PANTHER" id="PTHR43162">
    <property type="match status" value="1"/>
</dbReference>
<feature type="domain" description="NmrA-like" evidence="1">
    <location>
        <begin position="2"/>
        <end position="201"/>
    </location>
</feature>
<dbReference type="PANTHER" id="PTHR43162:SF1">
    <property type="entry name" value="PRESTALK A DIFFERENTIATION PROTEIN A"/>
    <property type="match status" value="1"/>
</dbReference>
<dbReference type="Gene3D" id="3.40.50.720">
    <property type="entry name" value="NAD(P)-binding Rossmann-like Domain"/>
    <property type="match status" value="1"/>
</dbReference>
<evidence type="ECO:0000259" key="1">
    <source>
        <dbReference type="Pfam" id="PF05368"/>
    </source>
</evidence>
<reference evidence="2" key="1">
    <citation type="submission" date="2021-01" db="EMBL/GenBank/DDBJ databases">
        <title>Whole genome shotgun sequence of Actinocatenispora rupis NBRC 107355.</title>
        <authorList>
            <person name="Komaki H."/>
            <person name="Tamura T."/>
        </authorList>
    </citation>
    <scope>NUCLEOTIDE SEQUENCE</scope>
    <source>
        <strain evidence="2">NBRC 107355</strain>
    </source>
</reference>
<dbReference type="InterPro" id="IPR008030">
    <property type="entry name" value="NmrA-like"/>
</dbReference>
<keyword evidence="3" id="KW-1185">Reference proteome</keyword>